<proteinExistence type="inferred from homology"/>
<reference evidence="7" key="1">
    <citation type="submission" date="2022-08" db="EMBL/GenBank/DDBJ databases">
        <title>The genomic sequence of strain Paenibacillus sp. SCIV0701.</title>
        <authorList>
            <person name="Zhao H."/>
        </authorList>
    </citation>
    <scope>NUCLEOTIDE SEQUENCE</scope>
    <source>
        <strain evidence="7">SCIV0701</strain>
    </source>
</reference>
<dbReference type="GO" id="GO:0005829">
    <property type="term" value="C:cytosol"/>
    <property type="evidence" value="ECO:0007669"/>
    <property type="project" value="UniProtKB-SubCell"/>
</dbReference>
<dbReference type="NCBIfam" id="TIGR00208">
    <property type="entry name" value="fliS"/>
    <property type="match status" value="1"/>
</dbReference>
<dbReference type="RefSeq" id="WP_257450478.1">
    <property type="nucleotide sequence ID" value="NZ_JANIPJ010000019.1"/>
</dbReference>
<evidence type="ECO:0000256" key="5">
    <source>
        <dbReference type="ARBA" id="ARBA00023186"/>
    </source>
</evidence>
<comment type="subcellular location">
    <subcellularLocation>
        <location evidence="1 6">Cytoplasm</location>
        <location evidence="1 6">Cytosol</location>
    </subcellularLocation>
</comment>
<evidence type="ECO:0000256" key="2">
    <source>
        <dbReference type="ARBA" id="ARBA00008787"/>
    </source>
</evidence>
<evidence type="ECO:0000256" key="1">
    <source>
        <dbReference type="ARBA" id="ARBA00004514"/>
    </source>
</evidence>
<dbReference type="AlphaFoldDB" id="A0A9X2MR44"/>
<keyword evidence="5" id="KW-0143">Chaperone</keyword>
<keyword evidence="8" id="KW-1185">Reference proteome</keyword>
<evidence type="ECO:0000256" key="3">
    <source>
        <dbReference type="ARBA" id="ARBA00022490"/>
    </source>
</evidence>
<comment type="caution">
    <text evidence="7">The sequence shown here is derived from an EMBL/GenBank/DDBJ whole genome shotgun (WGS) entry which is preliminary data.</text>
</comment>
<dbReference type="Gene3D" id="1.20.120.340">
    <property type="entry name" value="Flagellar protein FliS"/>
    <property type="match status" value="1"/>
</dbReference>
<gene>
    <name evidence="7" type="primary">fliS</name>
    <name evidence="7" type="ORF">NQZ67_22865</name>
</gene>
<evidence type="ECO:0000256" key="6">
    <source>
        <dbReference type="PIRNR" id="PIRNR039090"/>
    </source>
</evidence>
<keyword evidence="7" id="KW-0969">Cilium</keyword>
<comment type="similarity">
    <text evidence="2 6">Belongs to the FliS family.</text>
</comment>
<accession>A0A9X2MR44</accession>
<dbReference type="InterPro" id="IPR036584">
    <property type="entry name" value="FliS_sf"/>
</dbReference>
<organism evidence="7 8">
    <name type="scientific">Paenibacillus soyae</name>
    <dbReference type="NCBI Taxonomy" id="2969249"/>
    <lineage>
        <taxon>Bacteria</taxon>
        <taxon>Bacillati</taxon>
        <taxon>Bacillota</taxon>
        <taxon>Bacilli</taxon>
        <taxon>Bacillales</taxon>
        <taxon>Paenibacillaceae</taxon>
        <taxon>Paenibacillus</taxon>
    </lineage>
</organism>
<dbReference type="InterPro" id="IPR003713">
    <property type="entry name" value="FliS"/>
</dbReference>
<sequence>MQLQQQRNKYLETTMQTATPAQLLIMLYDGAIRFCKQAIEAIKARNYMDANVNLVKVQQIINEFIITIDRSLPISANLLSLYDYFNTRLIEANIKKKAEPAEEVLSYLVDLKETWIQASKKQNQLTGQAYGNAFKPAQSTVY</sequence>
<evidence type="ECO:0000313" key="7">
    <source>
        <dbReference type="EMBL" id="MCR2806728.1"/>
    </source>
</evidence>
<dbReference type="GO" id="GO:0071973">
    <property type="term" value="P:bacterial-type flagellum-dependent cell motility"/>
    <property type="evidence" value="ECO:0007669"/>
    <property type="project" value="TreeGrafter"/>
</dbReference>
<evidence type="ECO:0000256" key="4">
    <source>
        <dbReference type="ARBA" id="ARBA00022795"/>
    </source>
</evidence>
<dbReference type="CDD" id="cd16098">
    <property type="entry name" value="FliS"/>
    <property type="match status" value="1"/>
</dbReference>
<protein>
    <recommendedName>
        <fullName evidence="6">Flagellar secretion chaperone FliS</fullName>
    </recommendedName>
</protein>
<dbReference type="GO" id="GO:0044780">
    <property type="term" value="P:bacterial-type flagellum assembly"/>
    <property type="evidence" value="ECO:0007669"/>
    <property type="project" value="InterPro"/>
</dbReference>
<keyword evidence="7" id="KW-0282">Flagellum</keyword>
<keyword evidence="4 6" id="KW-1005">Bacterial flagellum biogenesis</keyword>
<name>A0A9X2MR44_9BACL</name>
<dbReference type="PIRSF" id="PIRSF039090">
    <property type="entry name" value="Flis"/>
    <property type="match status" value="1"/>
</dbReference>
<keyword evidence="3 6" id="KW-0963">Cytoplasm</keyword>
<dbReference type="SUPFAM" id="SSF101116">
    <property type="entry name" value="Flagellar export chaperone FliS"/>
    <property type="match status" value="1"/>
</dbReference>
<dbReference type="EMBL" id="JANIPJ010000019">
    <property type="protein sequence ID" value="MCR2806728.1"/>
    <property type="molecule type" value="Genomic_DNA"/>
</dbReference>
<keyword evidence="7" id="KW-0966">Cell projection</keyword>
<dbReference type="Pfam" id="PF02561">
    <property type="entry name" value="FliS"/>
    <property type="match status" value="1"/>
</dbReference>
<dbReference type="PANTHER" id="PTHR34773:SF1">
    <property type="entry name" value="FLAGELLAR SECRETION CHAPERONE FLIS"/>
    <property type="match status" value="1"/>
</dbReference>
<dbReference type="PANTHER" id="PTHR34773">
    <property type="entry name" value="FLAGELLAR SECRETION CHAPERONE FLIS"/>
    <property type="match status" value="1"/>
</dbReference>
<evidence type="ECO:0000313" key="8">
    <source>
        <dbReference type="Proteomes" id="UP001141950"/>
    </source>
</evidence>
<dbReference type="Proteomes" id="UP001141950">
    <property type="component" value="Unassembled WGS sequence"/>
</dbReference>